<organism evidence="2">
    <name type="scientific">marine metagenome</name>
    <dbReference type="NCBI Taxonomy" id="408172"/>
    <lineage>
        <taxon>unclassified sequences</taxon>
        <taxon>metagenomes</taxon>
        <taxon>ecological metagenomes</taxon>
    </lineage>
</organism>
<name>A0A383D169_9ZZZZ</name>
<dbReference type="Gene3D" id="3.90.190.10">
    <property type="entry name" value="Protein tyrosine phosphatase superfamily"/>
    <property type="match status" value="1"/>
</dbReference>
<reference evidence="2" key="1">
    <citation type="submission" date="2018-05" db="EMBL/GenBank/DDBJ databases">
        <authorList>
            <person name="Lanie J.A."/>
            <person name="Ng W.-L."/>
            <person name="Kazmierczak K.M."/>
            <person name="Andrzejewski T.M."/>
            <person name="Davidsen T.M."/>
            <person name="Wayne K.J."/>
            <person name="Tettelin H."/>
            <person name="Glass J.I."/>
            <person name="Rusch D."/>
            <person name="Podicherti R."/>
            <person name="Tsui H.-C.T."/>
            <person name="Winkler M.E."/>
        </authorList>
    </citation>
    <scope>NUCLEOTIDE SEQUENCE</scope>
</reference>
<dbReference type="SUPFAM" id="SSF52799">
    <property type="entry name" value="(Phosphotyrosine protein) phosphatases II"/>
    <property type="match status" value="1"/>
</dbReference>
<protein>
    <recommendedName>
        <fullName evidence="3">Tyrosine specific protein phosphatases domain-containing protein</fullName>
    </recommendedName>
</protein>
<dbReference type="GO" id="GO:0004721">
    <property type="term" value="F:phosphoprotein phosphatase activity"/>
    <property type="evidence" value="ECO:0007669"/>
    <property type="project" value="InterPro"/>
</dbReference>
<gene>
    <name evidence="2" type="ORF">METZ01_LOCUS490914</name>
</gene>
<evidence type="ECO:0000256" key="1">
    <source>
        <dbReference type="SAM" id="MobiDB-lite"/>
    </source>
</evidence>
<dbReference type="EMBL" id="UINC01213336">
    <property type="protein sequence ID" value="SVE38060.1"/>
    <property type="molecule type" value="Genomic_DNA"/>
</dbReference>
<accession>A0A383D169</accession>
<dbReference type="InterPro" id="IPR029021">
    <property type="entry name" value="Prot-tyrosine_phosphatase-like"/>
</dbReference>
<dbReference type="InterPro" id="IPR026893">
    <property type="entry name" value="Tyr/Ser_Pase_IphP-type"/>
</dbReference>
<sequence>MKSRWQQTLILTVLLLPVAATADTLQDAHGLSNSEHQTDAAEAGNPSDQKRLLPLNNTRNTRDLGGYSTANGRRLKWGLLFRSDSLADLDASDLAYLERLQLAAVTDLRSEAERVQAPSQLARQSPAIAYQTLDINDPAINVAELSRKFYSGLLSETELIALTDRTSYISNRAISSTWGQWVADLANPGA</sequence>
<proteinExistence type="predicted"/>
<feature type="non-terminal residue" evidence="2">
    <location>
        <position position="190"/>
    </location>
</feature>
<evidence type="ECO:0008006" key="3">
    <source>
        <dbReference type="Google" id="ProtNLM"/>
    </source>
</evidence>
<dbReference type="Pfam" id="PF13350">
    <property type="entry name" value="Y_phosphatase3"/>
    <property type="match status" value="1"/>
</dbReference>
<feature type="region of interest" description="Disordered" evidence="1">
    <location>
        <begin position="30"/>
        <end position="63"/>
    </location>
</feature>
<dbReference type="AlphaFoldDB" id="A0A383D169"/>
<evidence type="ECO:0000313" key="2">
    <source>
        <dbReference type="EMBL" id="SVE38060.1"/>
    </source>
</evidence>